<feature type="transmembrane region" description="Helical" evidence="1">
    <location>
        <begin position="67"/>
        <end position="86"/>
    </location>
</feature>
<name>A0A3P5XF75_9RHOB</name>
<proteinExistence type="predicted"/>
<keyword evidence="1" id="KW-1133">Transmembrane helix</keyword>
<keyword evidence="3" id="KW-1185">Reference proteome</keyword>
<evidence type="ECO:0000313" key="2">
    <source>
        <dbReference type="EMBL" id="VDC27220.1"/>
    </source>
</evidence>
<evidence type="ECO:0000256" key="1">
    <source>
        <dbReference type="SAM" id="Phobius"/>
    </source>
</evidence>
<feature type="transmembrane region" description="Helical" evidence="1">
    <location>
        <begin position="6"/>
        <end position="27"/>
    </location>
</feature>
<dbReference type="AlphaFoldDB" id="A0A3P5XF75"/>
<protein>
    <recommendedName>
        <fullName evidence="4">Cation/multidrug efflux pump</fullName>
    </recommendedName>
</protein>
<dbReference type="EMBL" id="UXAW01000058">
    <property type="protein sequence ID" value="VDC27220.1"/>
    <property type="molecule type" value="Genomic_DNA"/>
</dbReference>
<evidence type="ECO:0008006" key="4">
    <source>
        <dbReference type="Google" id="ProtNLM"/>
    </source>
</evidence>
<reference evidence="2 3" key="1">
    <citation type="submission" date="2018-11" db="EMBL/GenBank/DDBJ databases">
        <authorList>
            <person name="Criscuolo A."/>
        </authorList>
    </citation>
    <scope>NUCLEOTIDE SEQUENCE [LARGE SCALE GENOMIC DNA]</scope>
    <source>
        <strain evidence="2">ACIP111625</strain>
    </source>
</reference>
<keyword evidence="1" id="KW-0812">Transmembrane</keyword>
<organism evidence="2 3">
    <name type="scientific">Pseudogemmobacter humi</name>
    <dbReference type="NCBI Taxonomy" id="2483812"/>
    <lineage>
        <taxon>Bacteria</taxon>
        <taxon>Pseudomonadati</taxon>
        <taxon>Pseudomonadota</taxon>
        <taxon>Alphaproteobacteria</taxon>
        <taxon>Rhodobacterales</taxon>
        <taxon>Paracoccaceae</taxon>
        <taxon>Pseudogemmobacter</taxon>
    </lineage>
</organism>
<sequence length="89" mass="10613">MIINWVRLAFFMLIGLTVAYLLASIYSRSVRREKLEKHWDAKGLEGDRTAFIEAGMRGYEKGLKRRLLWLIYIIPMVAFTAIFFYVNWY</sequence>
<accession>A0A3P5XF75</accession>
<keyword evidence="1" id="KW-0472">Membrane</keyword>
<evidence type="ECO:0000313" key="3">
    <source>
        <dbReference type="Proteomes" id="UP000277498"/>
    </source>
</evidence>
<dbReference type="RefSeq" id="WP_124086217.1">
    <property type="nucleotide sequence ID" value="NZ_UXAW01000058.1"/>
</dbReference>
<gene>
    <name evidence="2" type="ORF">XINFAN_01806</name>
</gene>
<dbReference type="OrthoDB" id="7632202at2"/>
<dbReference type="Proteomes" id="UP000277498">
    <property type="component" value="Unassembled WGS sequence"/>
</dbReference>